<proteinExistence type="predicted"/>
<reference evidence="1 2" key="1">
    <citation type="submission" date="2020-08" db="EMBL/GenBank/DDBJ databases">
        <title>Sphingobacterium sp. DN04309 isolated from aquaculture water.</title>
        <authorList>
            <person name="Zhang M."/>
        </authorList>
    </citation>
    <scope>NUCLEOTIDE SEQUENCE [LARGE SCALE GENOMIC DNA]</scope>
    <source>
        <strain evidence="1 2">DN04309</strain>
    </source>
</reference>
<dbReference type="Proteomes" id="UP000651271">
    <property type="component" value="Unassembled WGS sequence"/>
</dbReference>
<sequence length="266" mass="29415">MERNDWCILLWNGGVVWSGIFTNGELTNVLTLEKLKIGGVQKENLDLFSLLARPGVSYTIEIVLKSKGGSLEGFNDGTLIWANGNLIKIGEDQYAFATSQGEYGDYWYRSNDGLVYSNPMNTQNKSSRTGVPVDNICGKVGAGWRLPTEKDVFNLEKYVDWYGKSNKAFGAYVKPDGTSVQGIYIGTNKIPSVADQDKYLFLPAAGAYNSGSPAEVNQSCFYWHSGNVYKEESTSFQIASYYFSPNNDGGKDLSRTNSVRCVKDVK</sequence>
<name>A0ABR7YIJ7_9SPHI</name>
<organism evidence="1 2">
    <name type="scientific">Sphingobacterium litopenaei</name>
    <dbReference type="NCBI Taxonomy" id="2763500"/>
    <lineage>
        <taxon>Bacteria</taxon>
        <taxon>Pseudomonadati</taxon>
        <taxon>Bacteroidota</taxon>
        <taxon>Sphingobacteriia</taxon>
        <taxon>Sphingobacteriales</taxon>
        <taxon>Sphingobacteriaceae</taxon>
        <taxon>Sphingobacterium</taxon>
    </lineage>
</organism>
<evidence type="ECO:0000313" key="1">
    <source>
        <dbReference type="EMBL" id="MBD1431107.1"/>
    </source>
</evidence>
<evidence type="ECO:0008006" key="3">
    <source>
        <dbReference type="Google" id="ProtNLM"/>
    </source>
</evidence>
<accession>A0ABR7YIJ7</accession>
<keyword evidence="2" id="KW-1185">Reference proteome</keyword>
<gene>
    <name evidence="1" type="ORF">H8B04_16385</name>
</gene>
<dbReference type="EMBL" id="JACOIJ010000058">
    <property type="protein sequence ID" value="MBD1431107.1"/>
    <property type="molecule type" value="Genomic_DNA"/>
</dbReference>
<protein>
    <recommendedName>
        <fullName evidence="3">Fibrobacter succinogenes major paralogous domain-containing protein</fullName>
    </recommendedName>
</protein>
<dbReference type="RefSeq" id="WP_190303028.1">
    <property type="nucleotide sequence ID" value="NZ_JACOIJ010000058.1"/>
</dbReference>
<comment type="caution">
    <text evidence="1">The sequence shown here is derived from an EMBL/GenBank/DDBJ whole genome shotgun (WGS) entry which is preliminary data.</text>
</comment>
<evidence type="ECO:0000313" key="2">
    <source>
        <dbReference type="Proteomes" id="UP000651271"/>
    </source>
</evidence>